<dbReference type="EMBL" id="AKFT01000092">
    <property type="protein sequence ID" value="EJF45883.1"/>
    <property type="molecule type" value="Genomic_DNA"/>
</dbReference>
<evidence type="ECO:0000256" key="1">
    <source>
        <dbReference type="SAM" id="MobiDB-lite"/>
    </source>
</evidence>
<sequence>MPTEAERAAAAKDRVLTSPAAIERARTALCEITEPLSVGEHTAAKLQAERLVTHLFECNLAGYEGWRWAVTMARPPRGRTATVCELELLPGEEALLAPPWVPWADRLRSGDITRSDRLPKRETDERLEPGWESTGEEGDRIALDELDLGRARVLSHEGIQRAAQRWYDGEHGPQADGVRKARASCSSCGFLMLMAGQIRHVFGVCANELAVDDGRVVSLDHGCGAHSETDLPDQGPEWPVTPSRMDDSALEPLGTDGASIRAGLGSPAEPAGDMDVSGAEAEISPLLEKADKRRSVREGGGSGRKRTRRSRAAAVAAAIPLVQPSAGEDAPAANEGAQRSGISERSERPERPQGPEKPRKRGRSGRMEKLEKSVENAAAHDEGEPVRASRSRRAARARRATPVKDHVSDAAAPEAQTTHQTSHQGTNEPAERAAAAREAVAGLKAGMQERSTAPEVVGPAALAELEARLPRRDR</sequence>
<feature type="region of interest" description="Disordered" evidence="1">
    <location>
        <begin position="225"/>
        <end position="474"/>
    </location>
</feature>
<organism evidence="2 3">
    <name type="scientific">Actinomyces massiliensis F0489</name>
    <dbReference type="NCBI Taxonomy" id="1125718"/>
    <lineage>
        <taxon>Bacteria</taxon>
        <taxon>Bacillati</taxon>
        <taxon>Actinomycetota</taxon>
        <taxon>Actinomycetes</taxon>
        <taxon>Actinomycetales</taxon>
        <taxon>Actinomycetaceae</taxon>
        <taxon>Actinomyces</taxon>
    </lineage>
</organism>
<dbReference type="Proteomes" id="UP000002941">
    <property type="component" value="Unassembled WGS sequence"/>
</dbReference>
<keyword evidence="3" id="KW-1185">Reference proteome</keyword>
<feature type="compositionally biased region" description="Basic and acidic residues" evidence="1">
    <location>
        <begin position="465"/>
        <end position="474"/>
    </location>
</feature>
<evidence type="ECO:0000313" key="2">
    <source>
        <dbReference type="EMBL" id="EJF45883.1"/>
    </source>
</evidence>
<feature type="compositionally biased region" description="Basic and acidic residues" evidence="1">
    <location>
        <begin position="365"/>
        <end position="387"/>
    </location>
</feature>
<gene>
    <name evidence="2" type="ORF">HMPREF1318_2648</name>
</gene>
<dbReference type="InterPro" id="IPR021391">
    <property type="entry name" value="DUF3027"/>
</dbReference>
<dbReference type="PATRIC" id="fig|1125718.3.peg.1200"/>
<protein>
    <submittedName>
        <fullName evidence="2">PF11228 family protein</fullName>
    </submittedName>
</protein>
<dbReference type="OrthoDB" id="3210158at2"/>
<feature type="compositionally biased region" description="Basic residues" evidence="1">
    <location>
        <begin position="389"/>
        <end position="401"/>
    </location>
</feature>
<dbReference type="eggNOG" id="ENOG502ZBU7">
    <property type="taxonomic scope" value="Bacteria"/>
</dbReference>
<proteinExistence type="predicted"/>
<dbReference type="RefSeq" id="WP_008731162.1">
    <property type="nucleotide sequence ID" value="NZ_AKFT01000092.1"/>
</dbReference>
<reference evidence="2 3" key="1">
    <citation type="submission" date="2012-05" db="EMBL/GenBank/DDBJ databases">
        <authorList>
            <person name="Harkins D.M."/>
            <person name="Madupu R."/>
            <person name="Durkin A.S."/>
            <person name="Torralba M."/>
            <person name="Methe B."/>
            <person name="Sutton G.G."/>
            <person name="Nelson K.E."/>
        </authorList>
    </citation>
    <scope>NUCLEOTIDE SEQUENCE [LARGE SCALE GENOMIC DNA]</scope>
    <source>
        <strain evidence="2 3">F0489</strain>
    </source>
</reference>
<name>J1HK05_9ACTO</name>
<feature type="compositionally biased region" description="Basic and acidic residues" evidence="1">
    <location>
        <begin position="288"/>
        <end position="297"/>
    </location>
</feature>
<feature type="compositionally biased region" description="Polar residues" evidence="1">
    <location>
        <begin position="415"/>
        <end position="427"/>
    </location>
</feature>
<accession>J1HK05</accession>
<evidence type="ECO:0000313" key="3">
    <source>
        <dbReference type="Proteomes" id="UP000002941"/>
    </source>
</evidence>
<dbReference type="AlphaFoldDB" id="J1HK05"/>
<comment type="caution">
    <text evidence="2">The sequence shown here is derived from an EMBL/GenBank/DDBJ whole genome shotgun (WGS) entry which is preliminary data.</text>
</comment>
<dbReference type="Pfam" id="PF11228">
    <property type="entry name" value="DUF3027"/>
    <property type="match status" value="1"/>
</dbReference>
<feature type="compositionally biased region" description="Basic and acidic residues" evidence="1">
    <location>
        <begin position="342"/>
        <end position="357"/>
    </location>
</feature>